<dbReference type="RefSeq" id="XP_040781040.1">
    <property type="nucleotide sequence ID" value="XM_040919356.1"/>
</dbReference>
<evidence type="ECO:0000313" key="1">
    <source>
        <dbReference type="EMBL" id="KAF3770079.1"/>
    </source>
</evidence>
<sequence>MLDSVDAPFQPFVEGLRDFLQAAKEEKKTVVKVMVTRRVPGAHNYFKGIMECSKITLPVLPGPAWRVGG</sequence>
<dbReference type="AlphaFoldDB" id="A0A9P4YAL2"/>
<organism evidence="1 2">
    <name type="scientific">Cryphonectria parasitica (strain ATCC 38755 / EP155)</name>
    <dbReference type="NCBI Taxonomy" id="660469"/>
    <lineage>
        <taxon>Eukaryota</taxon>
        <taxon>Fungi</taxon>
        <taxon>Dikarya</taxon>
        <taxon>Ascomycota</taxon>
        <taxon>Pezizomycotina</taxon>
        <taxon>Sordariomycetes</taxon>
        <taxon>Sordariomycetidae</taxon>
        <taxon>Diaporthales</taxon>
        <taxon>Cryphonectriaceae</taxon>
        <taxon>Cryphonectria-Endothia species complex</taxon>
        <taxon>Cryphonectria</taxon>
    </lineage>
</organism>
<name>A0A9P4YAL2_CRYP1</name>
<keyword evidence="2" id="KW-1185">Reference proteome</keyword>
<accession>A0A9P4YAL2</accession>
<reference evidence="1" key="1">
    <citation type="journal article" date="2020" name="Phytopathology">
        <title>Genome sequence of the chestnut blight fungus Cryphonectria parasitica EP155: A fundamental resource for an archetypical invasive plant pathogen.</title>
        <authorList>
            <person name="Crouch J.A."/>
            <person name="Dawe A."/>
            <person name="Aerts A."/>
            <person name="Barry K."/>
            <person name="Churchill A.C.L."/>
            <person name="Grimwood J."/>
            <person name="Hillman B."/>
            <person name="Milgroom M.G."/>
            <person name="Pangilinan J."/>
            <person name="Smith M."/>
            <person name="Salamov A."/>
            <person name="Schmutz J."/>
            <person name="Yadav J."/>
            <person name="Grigoriev I.V."/>
            <person name="Nuss D."/>
        </authorList>
    </citation>
    <scope>NUCLEOTIDE SEQUENCE</scope>
    <source>
        <strain evidence="1">EP155</strain>
    </source>
</reference>
<dbReference type="EMBL" id="MU032344">
    <property type="protein sequence ID" value="KAF3770079.1"/>
    <property type="molecule type" value="Genomic_DNA"/>
</dbReference>
<proteinExistence type="predicted"/>
<comment type="caution">
    <text evidence="1">The sequence shown here is derived from an EMBL/GenBank/DDBJ whole genome shotgun (WGS) entry which is preliminary data.</text>
</comment>
<gene>
    <name evidence="1" type="ORF">M406DRAFT_320171</name>
</gene>
<dbReference type="Proteomes" id="UP000803844">
    <property type="component" value="Unassembled WGS sequence"/>
</dbReference>
<protein>
    <submittedName>
        <fullName evidence="1">Uncharacterized protein</fullName>
    </submittedName>
</protein>
<dbReference type="GeneID" id="63836485"/>
<evidence type="ECO:0000313" key="2">
    <source>
        <dbReference type="Proteomes" id="UP000803844"/>
    </source>
</evidence>